<dbReference type="EMBL" id="MU006241">
    <property type="protein sequence ID" value="KAF2820371.1"/>
    <property type="molecule type" value="Genomic_DNA"/>
</dbReference>
<dbReference type="AlphaFoldDB" id="A0A6A6ZGX7"/>
<evidence type="ECO:0000313" key="1">
    <source>
        <dbReference type="EMBL" id="KAF2820371.1"/>
    </source>
</evidence>
<organism evidence="1 2">
    <name type="scientific">Ophiobolus disseminans</name>
    <dbReference type="NCBI Taxonomy" id="1469910"/>
    <lineage>
        <taxon>Eukaryota</taxon>
        <taxon>Fungi</taxon>
        <taxon>Dikarya</taxon>
        <taxon>Ascomycota</taxon>
        <taxon>Pezizomycotina</taxon>
        <taxon>Dothideomycetes</taxon>
        <taxon>Pleosporomycetidae</taxon>
        <taxon>Pleosporales</taxon>
        <taxon>Pleosporineae</taxon>
        <taxon>Phaeosphaeriaceae</taxon>
        <taxon>Ophiobolus</taxon>
    </lineage>
</organism>
<evidence type="ECO:0000313" key="2">
    <source>
        <dbReference type="Proteomes" id="UP000799424"/>
    </source>
</evidence>
<protein>
    <submittedName>
        <fullName evidence="1">Uncharacterized protein</fullName>
    </submittedName>
</protein>
<sequence>MEAASSSTQPDIAPPASSASVLSSIAFRFMDLPIEIRVLIYTELVVVGKIFYTPSGYEIQEGFRFTDREKYRKPELGIFGVSKSVREEAEEVYLSNVAFDTRSEGRLFMISASYRINDSNTNAIAGTFFNSQTVAGRKEISHRVAQTRLDVERALMWQTILEMDSIHTVELDMTNAYCPMGCCRRLALDQTHLEGVHLQQLRLVGLQHETEVSEFRQIWENDVVPVHGDKIKIELNPETDPWEQWKEDDKEEAWED</sequence>
<keyword evidence="2" id="KW-1185">Reference proteome</keyword>
<accession>A0A6A6ZGX7</accession>
<dbReference type="OrthoDB" id="62952at2759"/>
<reference evidence="1" key="1">
    <citation type="journal article" date="2020" name="Stud. Mycol.">
        <title>101 Dothideomycetes genomes: a test case for predicting lifestyles and emergence of pathogens.</title>
        <authorList>
            <person name="Haridas S."/>
            <person name="Albert R."/>
            <person name="Binder M."/>
            <person name="Bloem J."/>
            <person name="Labutti K."/>
            <person name="Salamov A."/>
            <person name="Andreopoulos B."/>
            <person name="Baker S."/>
            <person name="Barry K."/>
            <person name="Bills G."/>
            <person name="Bluhm B."/>
            <person name="Cannon C."/>
            <person name="Castanera R."/>
            <person name="Culley D."/>
            <person name="Daum C."/>
            <person name="Ezra D."/>
            <person name="Gonzalez J."/>
            <person name="Henrissat B."/>
            <person name="Kuo A."/>
            <person name="Liang C."/>
            <person name="Lipzen A."/>
            <person name="Lutzoni F."/>
            <person name="Magnuson J."/>
            <person name="Mondo S."/>
            <person name="Nolan M."/>
            <person name="Ohm R."/>
            <person name="Pangilinan J."/>
            <person name="Park H.-J."/>
            <person name="Ramirez L."/>
            <person name="Alfaro M."/>
            <person name="Sun H."/>
            <person name="Tritt A."/>
            <person name="Yoshinaga Y."/>
            <person name="Zwiers L.-H."/>
            <person name="Turgeon B."/>
            <person name="Goodwin S."/>
            <person name="Spatafora J."/>
            <person name="Crous P."/>
            <person name="Grigoriev I."/>
        </authorList>
    </citation>
    <scope>NUCLEOTIDE SEQUENCE</scope>
    <source>
        <strain evidence="1">CBS 113818</strain>
    </source>
</reference>
<dbReference type="Proteomes" id="UP000799424">
    <property type="component" value="Unassembled WGS sequence"/>
</dbReference>
<name>A0A6A6ZGX7_9PLEO</name>
<gene>
    <name evidence="1" type="ORF">CC86DRAFT_412240</name>
</gene>
<proteinExistence type="predicted"/>